<evidence type="ECO:0000313" key="4">
    <source>
        <dbReference type="EMBL" id="RFB04079.1"/>
    </source>
</evidence>
<dbReference type="InterPro" id="IPR043128">
    <property type="entry name" value="Rev_trsase/Diguanyl_cyclase"/>
</dbReference>
<evidence type="ECO:0000256" key="1">
    <source>
        <dbReference type="ARBA" id="ARBA00012528"/>
    </source>
</evidence>
<evidence type="ECO:0000313" key="5">
    <source>
        <dbReference type="Proteomes" id="UP000264589"/>
    </source>
</evidence>
<comment type="caution">
    <text evidence="4">The sequence shown here is derived from an EMBL/GenBank/DDBJ whole genome shotgun (WGS) entry which is preliminary data.</text>
</comment>
<dbReference type="InterPro" id="IPR003018">
    <property type="entry name" value="GAF"/>
</dbReference>
<dbReference type="Proteomes" id="UP000264589">
    <property type="component" value="Unassembled WGS sequence"/>
</dbReference>
<evidence type="ECO:0000256" key="2">
    <source>
        <dbReference type="ARBA" id="ARBA00034247"/>
    </source>
</evidence>
<dbReference type="Gene3D" id="3.30.70.270">
    <property type="match status" value="1"/>
</dbReference>
<feature type="domain" description="GGDEF" evidence="3">
    <location>
        <begin position="230"/>
        <end position="363"/>
    </location>
</feature>
<evidence type="ECO:0000259" key="3">
    <source>
        <dbReference type="PROSITE" id="PS50887"/>
    </source>
</evidence>
<proteinExistence type="predicted"/>
<dbReference type="SMART" id="SM00267">
    <property type="entry name" value="GGDEF"/>
    <property type="match status" value="1"/>
</dbReference>
<dbReference type="FunCoup" id="A0A371RF49">
    <property type="interactions" value="104"/>
</dbReference>
<dbReference type="EMBL" id="QUQO01000001">
    <property type="protein sequence ID" value="RFB04079.1"/>
    <property type="molecule type" value="Genomic_DNA"/>
</dbReference>
<protein>
    <recommendedName>
        <fullName evidence="1">diguanylate cyclase</fullName>
        <ecNumber evidence="1">2.7.7.65</ecNumber>
    </recommendedName>
</protein>
<dbReference type="EC" id="2.7.7.65" evidence="1"/>
<dbReference type="PANTHER" id="PTHR45138">
    <property type="entry name" value="REGULATORY COMPONENTS OF SENSORY TRANSDUCTION SYSTEM"/>
    <property type="match status" value="1"/>
</dbReference>
<dbReference type="PROSITE" id="PS50887">
    <property type="entry name" value="GGDEF"/>
    <property type="match status" value="1"/>
</dbReference>
<dbReference type="SUPFAM" id="SSF55781">
    <property type="entry name" value="GAF domain-like"/>
    <property type="match status" value="1"/>
</dbReference>
<dbReference type="Pfam" id="PF01590">
    <property type="entry name" value="GAF"/>
    <property type="match status" value="1"/>
</dbReference>
<dbReference type="InParanoid" id="A0A371RF49"/>
<dbReference type="InterPro" id="IPR029787">
    <property type="entry name" value="Nucleotide_cyclase"/>
</dbReference>
<keyword evidence="5" id="KW-1185">Reference proteome</keyword>
<gene>
    <name evidence="4" type="ORF">DX908_01540</name>
</gene>
<reference evidence="4 5" key="1">
    <citation type="submission" date="2018-08" db="EMBL/GenBank/DDBJ databases">
        <title>Parvularcula sp. SM1705, isolated from surface water of the South Sea China.</title>
        <authorList>
            <person name="Sun L."/>
        </authorList>
    </citation>
    <scope>NUCLEOTIDE SEQUENCE [LARGE SCALE GENOMIC DNA]</scope>
    <source>
        <strain evidence="4 5">SM1705</strain>
    </source>
</reference>
<dbReference type="InterPro" id="IPR000160">
    <property type="entry name" value="GGDEF_dom"/>
</dbReference>
<dbReference type="SUPFAM" id="SSF55073">
    <property type="entry name" value="Nucleotide cyclase"/>
    <property type="match status" value="1"/>
</dbReference>
<dbReference type="PANTHER" id="PTHR45138:SF9">
    <property type="entry name" value="DIGUANYLATE CYCLASE DGCM-RELATED"/>
    <property type="match status" value="1"/>
</dbReference>
<dbReference type="Gene3D" id="3.30.450.40">
    <property type="match status" value="1"/>
</dbReference>
<comment type="catalytic activity">
    <reaction evidence="2">
        <text>2 GTP = 3',3'-c-di-GMP + 2 diphosphate</text>
        <dbReference type="Rhea" id="RHEA:24898"/>
        <dbReference type="ChEBI" id="CHEBI:33019"/>
        <dbReference type="ChEBI" id="CHEBI:37565"/>
        <dbReference type="ChEBI" id="CHEBI:58805"/>
        <dbReference type="EC" id="2.7.7.65"/>
    </reaction>
</comment>
<dbReference type="Pfam" id="PF00990">
    <property type="entry name" value="GGDEF"/>
    <property type="match status" value="1"/>
</dbReference>
<dbReference type="InterPro" id="IPR029016">
    <property type="entry name" value="GAF-like_dom_sf"/>
</dbReference>
<dbReference type="NCBIfam" id="TIGR00254">
    <property type="entry name" value="GGDEF"/>
    <property type="match status" value="1"/>
</dbReference>
<organism evidence="4 5">
    <name type="scientific">Parvularcula marina</name>
    <dbReference type="NCBI Taxonomy" id="2292771"/>
    <lineage>
        <taxon>Bacteria</taxon>
        <taxon>Pseudomonadati</taxon>
        <taxon>Pseudomonadota</taxon>
        <taxon>Alphaproteobacteria</taxon>
        <taxon>Parvularculales</taxon>
        <taxon>Parvularculaceae</taxon>
        <taxon>Parvularcula</taxon>
    </lineage>
</organism>
<dbReference type="InterPro" id="IPR050469">
    <property type="entry name" value="Diguanylate_Cyclase"/>
</dbReference>
<dbReference type="GO" id="GO:0052621">
    <property type="term" value="F:diguanylate cyclase activity"/>
    <property type="evidence" value="ECO:0007669"/>
    <property type="project" value="UniProtKB-EC"/>
</dbReference>
<dbReference type="CDD" id="cd01949">
    <property type="entry name" value="GGDEF"/>
    <property type="match status" value="1"/>
</dbReference>
<name>A0A371RF49_9PROT</name>
<sequence length="370" mass="41111">MARPVPGTSGGKDWAMITYPQQKFESIKSEVEQRYRILDGSSAYDTNHMARTVALAFRVPMVIAALNERYRAWFSSSHGVSEALDDQVHDLCSLANLADRFFQVEDMAEDQYFSGEKLVSEAPNMRFFAGVPLRDPDGKRFGTLCILDNKPRVMSESDSRLLKSFAGLLSNDICVRSAGRYAVQDLIHAEEDKCSLYDLAVTDSLTGALNRRAFFHLTEREVPRAERHRVPLTAVLFDIDHFKKVNDVHGHAAGDDVIASLSRIVSKEIREEDYLGRLGGEEFGLILPETTPSQAVSLTNRLRQKIKGLTFLGEGGSFSITVSFGVAAIDPGERSVHPALERADRALYVAKRNGRDRVELAVECLGRLSA</sequence>
<accession>A0A371RF49</accession>
<dbReference type="FunFam" id="3.30.70.270:FF:000001">
    <property type="entry name" value="Diguanylate cyclase domain protein"/>
    <property type="match status" value="1"/>
</dbReference>
<dbReference type="AlphaFoldDB" id="A0A371RF49"/>